<protein>
    <submittedName>
        <fullName evidence="3">Sirohydrochlorin cobaltochelatase</fullName>
    </submittedName>
</protein>
<feature type="binding site" evidence="2">
    <location>
        <position position="209"/>
    </location>
    <ligand>
        <name>Co(2+)</name>
        <dbReference type="ChEBI" id="CHEBI:48828"/>
    </ligand>
</feature>
<proteinExistence type="predicted"/>
<dbReference type="OrthoDB" id="9770331at2"/>
<dbReference type="AlphaFoldDB" id="A0A2S6HV83"/>
<name>A0A2S6HV83_9FIRM</name>
<organism evidence="3 4">
    <name type="scientific">Lacrimispora xylanisolvens</name>
    <dbReference type="NCBI Taxonomy" id="384636"/>
    <lineage>
        <taxon>Bacteria</taxon>
        <taxon>Bacillati</taxon>
        <taxon>Bacillota</taxon>
        <taxon>Clostridia</taxon>
        <taxon>Lachnospirales</taxon>
        <taxon>Lachnospiraceae</taxon>
        <taxon>Lacrimispora</taxon>
    </lineage>
</organism>
<dbReference type="CDD" id="cd03412">
    <property type="entry name" value="CbiK_N"/>
    <property type="match status" value="1"/>
</dbReference>
<dbReference type="GO" id="GO:0016852">
    <property type="term" value="F:sirohydrochlorin cobaltochelatase activity"/>
    <property type="evidence" value="ECO:0007669"/>
    <property type="project" value="InterPro"/>
</dbReference>
<keyword evidence="2" id="KW-0479">Metal-binding</keyword>
<dbReference type="RefSeq" id="WP_104436788.1">
    <property type="nucleotide sequence ID" value="NZ_PTJA01000004.1"/>
</dbReference>
<evidence type="ECO:0000313" key="4">
    <source>
        <dbReference type="Proteomes" id="UP000237749"/>
    </source>
</evidence>
<accession>A0A2S6HV83</accession>
<dbReference type="Gene3D" id="3.40.50.1400">
    <property type="match status" value="2"/>
</dbReference>
<dbReference type="Proteomes" id="UP000237749">
    <property type="component" value="Unassembled WGS sequence"/>
</dbReference>
<dbReference type="GO" id="GO:0019251">
    <property type="term" value="P:anaerobic cobalamin biosynthetic process"/>
    <property type="evidence" value="ECO:0007669"/>
    <property type="project" value="InterPro"/>
</dbReference>
<feature type="binding site" evidence="2">
    <location>
        <position position="146"/>
    </location>
    <ligand>
        <name>Co(2+)</name>
        <dbReference type="ChEBI" id="CHEBI:48828"/>
    </ligand>
</feature>
<keyword evidence="2" id="KW-0170">Cobalt</keyword>
<evidence type="ECO:0000256" key="2">
    <source>
        <dbReference type="PIRSR" id="PIRSR033579-3"/>
    </source>
</evidence>
<comment type="caution">
    <text evidence="3">The sequence shown here is derived from an EMBL/GenBank/DDBJ whole genome shotgun (WGS) entry which is preliminary data.</text>
</comment>
<gene>
    <name evidence="3" type="ORF">BXY41_104477</name>
</gene>
<dbReference type="InterPro" id="IPR010388">
    <property type="entry name" value="Anaerobic_Co-chelatase"/>
</dbReference>
<dbReference type="GO" id="GO:0046872">
    <property type="term" value="F:metal ion binding"/>
    <property type="evidence" value="ECO:0007669"/>
    <property type="project" value="UniProtKB-KW"/>
</dbReference>
<dbReference type="CDD" id="cd03413">
    <property type="entry name" value="CbiK_C"/>
    <property type="match status" value="1"/>
</dbReference>
<dbReference type="Pfam" id="PF06180">
    <property type="entry name" value="CbiK"/>
    <property type="match status" value="1"/>
</dbReference>
<sequence length="265" mass="29755">MKQALLVVSFGTSYNESRSKTIEAIEQAVAAEFPAYELRRAFTSRIIIDILRKRDNIMIDGVEEAMEKLAAEGFNRVLIQPTLVMGGEEYDCIVNAVKKQEDSFDQLIIGAPLLSSEEDYLKLTEILTEDTKEYDREGTEIVFMGHGSEHEANAAYDRLAGILKKQGYTRYHVGTVEAEPSIDDVIEALNGKQSKRAVLQPMMIVCGDHAHNDMAGKDSDSWKSRLEADGYEVICRLKGMGEIEGVRRMFVEHAREAGKKLEDQE</sequence>
<reference evidence="3 4" key="1">
    <citation type="submission" date="2018-02" db="EMBL/GenBank/DDBJ databases">
        <title>Genomic Encyclopedia of Archaeal and Bacterial Type Strains, Phase II (KMG-II): from individual species to whole genera.</title>
        <authorList>
            <person name="Goeker M."/>
        </authorList>
    </citation>
    <scope>NUCLEOTIDE SEQUENCE [LARGE SCALE GENOMIC DNA]</scope>
    <source>
        <strain evidence="3 4">DSM 3808</strain>
    </source>
</reference>
<feature type="binding site" evidence="2">
    <location>
        <position position="177"/>
    </location>
    <ligand>
        <name>Co(2+)</name>
        <dbReference type="ChEBI" id="CHEBI:48828"/>
    </ligand>
</feature>
<evidence type="ECO:0000256" key="1">
    <source>
        <dbReference type="PIRSR" id="PIRSR033579-1"/>
    </source>
</evidence>
<dbReference type="EMBL" id="PTJA01000004">
    <property type="protein sequence ID" value="PPK81674.1"/>
    <property type="molecule type" value="Genomic_DNA"/>
</dbReference>
<keyword evidence="4" id="KW-1185">Reference proteome</keyword>
<evidence type="ECO:0000313" key="3">
    <source>
        <dbReference type="EMBL" id="PPK81674.1"/>
    </source>
</evidence>
<dbReference type="PIRSF" id="PIRSF033579">
    <property type="entry name" value="Anaer_Co_chel"/>
    <property type="match status" value="1"/>
</dbReference>
<dbReference type="SUPFAM" id="SSF53800">
    <property type="entry name" value="Chelatase"/>
    <property type="match status" value="1"/>
</dbReference>
<feature type="active site" description="Proton acceptor" evidence="1">
    <location>
        <position position="146"/>
    </location>
</feature>